<evidence type="ECO:0000256" key="1">
    <source>
        <dbReference type="ARBA" id="ARBA00022649"/>
    </source>
</evidence>
<gene>
    <name evidence="2" type="ORF">DDF67_11910</name>
</gene>
<name>A0A2T9K0M4_9CAUL</name>
<reference evidence="2 3" key="1">
    <citation type="submission" date="2018-04" db="EMBL/GenBank/DDBJ databases">
        <title>The genome sequence of Caulobacter sp. 744.</title>
        <authorList>
            <person name="Gao J."/>
            <person name="Sun J."/>
        </authorList>
    </citation>
    <scope>NUCLEOTIDE SEQUENCE [LARGE SCALE GENOMIC DNA]</scope>
    <source>
        <strain evidence="2 3">774</strain>
    </source>
</reference>
<dbReference type="AlphaFoldDB" id="A0A2T9K0M4"/>
<keyword evidence="1" id="KW-1277">Toxin-antitoxin system</keyword>
<dbReference type="Gene3D" id="3.30.2310.20">
    <property type="entry name" value="RelE-like"/>
    <property type="match status" value="1"/>
</dbReference>
<sequence length="106" mass="12210">MSFKPVIPRTEAEADVEAAVSWYLSQAGVTTALSFAEAMYEAYRIIGERSAAGYAAYAYILKRPGLRTWQLKRYPYLIFYFERNEHVDVWRVLHGQRDLPAGMQDV</sequence>
<comment type="caution">
    <text evidence="2">The sequence shown here is derived from an EMBL/GenBank/DDBJ whole genome shotgun (WGS) entry which is preliminary data.</text>
</comment>
<keyword evidence="3" id="KW-1185">Reference proteome</keyword>
<proteinExistence type="predicted"/>
<dbReference type="InterPro" id="IPR007712">
    <property type="entry name" value="RelE/ParE_toxin"/>
</dbReference>
<dbReference type="Proteomes" id="UP000245073">
    <property type="component" value="Unassembled WGS sequence"/>
</dbReference>
<dbReference type="RefSeq" id="WP_109101116.1">
    <property type="nucleotide sequence ID" value="NZ_QDKQ01000041.1"/>
</dbReference>
<dbReference type="EMBL" id="QDKQ01000041">
    <property type="protein sequence ID" value="PVM89516.1"/>
    <property type="molecule type" value="Genomic_DNA"/>
</dbReference>
<evidence type="ECO:0000313" key="2">
    <source>
        <dbReference type="EMBL" id="PVM89516.1"/>
    </source>
</evidence>
<protein>
    <submittedName>
        <fullName evidence="2">Plasmid stabilization protein</fullName>
    </submittedName>
</protein>
<organism evidence="2 3">
    <name type="scientific">Caulobacter endophyticus</name>
    <dbReference type="NCBI Taxonomy" id="2172652"/>
    <lineage>
        <taxon>Bacteria</taxon>
        <taxon>Pseudomonadati</taxon>
        <taxon>Pseudomonadota</taxon>
        <taxon>Alphaproteobacteria</taxon>
        <taxon>Caulobacterales</taxon>
        <taxon>Caulobacteraceae</taxon>
        <taxon>Caulobacter</taxon>
    </lineage>
</organism>
<accession>A0A2T9K0M4</accession>
<dbReference type="Pfam" id="PF05016">
    <property type="entry name" value="ParE_toxin"/>
    <property type="match status" value="1"/>
</dbReference>
<dbReference type="InterPro" id="IPR035093">
    <property type="entry name" value="RelE/ParE_toxin_dom_sf"/>
</dbReference>
<dbReference type="OrthoDB" id="276174at2"/>
<evidence type="ECO:0000313" key="3">
    <source>
        <dbReference type="Proteomes" id="UP000245073"/>
    </source>
</evidence>